<organism evidence="3 4">
    <name type="scientific">Trichonephila clavata</name>
    <name type="common">Joro spider</name>
    <name type="synonym">Nephila clavata</name>
    <dbReference type="NCBI Taxonomy" id="2740835"/>
    <lineage>
        <taxon>Eukaryota</taxon>
        <taxon>Metazoa</taxon>
        <taxon>Ecdysozoa</taxon>
        <taxon>Arthropoda</taxon>
        <taxon>Chelicerata</taxon>
        <taxon>Arachnida</taxon>
        <taxon>Araneae</taxon>
        <taxon>Araneomorphae</taxon>
        <taxon>Entelegynae</taxon>
        <taxon>Araneoidea</taxon>
        <taxon>Nephilidae</taxon>
        <taxon>Trichonephila</taxon>
    </lineage>
</organism>
<name>A0A8X6H4W0_TRICU</name>
<keyword evidence="4" id="KW-1185">Reference proteome</keyword>
<proteinExistence type="predicted"/>
<protein>
    <submittedName>
        <fullName evidence="3">Uncharacterized protein</fullName>
    </submittedName>
</protein>
<reference evidence="3" key="1">
    <citation type="submission" date="2020-07" db="EMBL/GenBank/DDBJ databases">
        <title>Multicomponent nature underlies the extraordinary mechanical properties of spider dragline silk.</title>
        <authorList>
            <person name="Kono N."/>
            <person name="Nakamura H."/>
            <person name="Mori M."/>
            <person name="Yoshida Y."/>
            <person name="Ohtoshi R."/>
            <person name="Malay A.D."/>
            <person name="Moran D.A.P."/>
            <person name="Tomita M."/>
            <person name="Numata K."/>
            <person name="Arakawa K."/>
        </authorList>
    </citation>
    <scope>NUCLEOTIDE SEQUENCE</scope>
</reference>
<gene>
    <name evidence="3" type="ORF">TNCT_263321</name>
</gene>
<sequence>MTKPMLKNLITRSVGYDEEDTKLMYEGIDEEKKERELLEQRKRQDNLELEKLRMEAQIGLNQEILSRNNRIPIAPPLPFLRGTPLFLQNTTFQRHGESGASSERRDREPAVWN</sequence>
<keyword evidence="1" id="KW-0175">Coiled coil</keyword>
<accession>A0A8X6H4W0</accession>
<feature type="coiled-coil region" evidence="1">
    <location>
        <begin position="28"/>
        <end position="57"/>
    </location>
</feature>
<comment type="caution">
    <text evidence="3">The sequence shown here is derived from an EMBL/GenBank/DDBJ whole genome shotgun (WGS) entry which is preliminary data.</text>
</comment>
<feature type="region of interest" description="Disordered" evidence="2">
    <location>
        <begin position="93"/>
        <end position="113"/>
    </location>
</feature>
<feature type="compositionally biased region" description="Basic and acidic residues" evidence="2">
    <location>
        <begin position="94"/>
        <end position="113"/>
    </location>
</feature>
<evidence type="ECO:0000313" key="4">
    <source>
        <dbReference type="Proteomes" id="UP000887116"/>
    </source>
</evidence>
<evidence type="ECO:0000256" key="1">
    <source>
        <dbReference type="SAM" id="Coils"/>
    </source>
</evidence>
<evidence type="ECO:0000256" key="2">
    <source>
        <dbReference type="SAM" id="MobiDB-lite"/>
    </source>
</evidence>
<dbReference type="Proteomes" id="UP000887116">
    <property type="component" value="Unassembled WGS sequence"/>
</dbReference>
<dbReference type="AlphaFoldDB" id="A0A8X6H4W0"/>
<dbReference type="EMBL" id="BMAO01017510">
    <property type="protein sequence ID" value="GFR16158.1"/>
    <property type="molecule type" value="Genomic_DNA"/>
</dbReference>
<evidence type="ECO:0000313" key="3">
    <source>
        <dbReference type="EMBL" id="GFR16158.1"/>
    </source>
</evidence>